<dbReference type="InterPro" id="IPR036390">
    <property type="entry name" value="WH_DNA-bd_sf"/>
</dbReference>
<dbReference type="PANTHER" id="PTHR10015:SF206">
    <property type="entry name" value="HSF-TYPE DNA-BINDING DOMAIN-CONTAINING PROTEIN"/>
    <property type="match status" value="1"/>
</dbReference>
<feature type="compositionally biased region" description="Polar residues" evidence="5">
    <location>
        <begin position="18"/>
        <end position="43"/>
    </location>
</feature>
<evidence type="ECO:0000256" key="5">
    <source>
        <dbReference type="SAM" id="MobiDB-lite"/>
    </source>
</evidence>
<evidence type="ECO:0000313" key="7">
    <source>
        <dbReference type="EMBL" id="CAD8884946.1"/>
    </source>
</evidence>
<dbReference type="Pfam" id="PF00447">
    <property type="entry name" value="HSF_DNA-bind"/>
    <property type="match status" value="1"/>
</dbReference>
<gene>
    <name evidence="7" type="ORF">CHYS00102_LOCUS12143</name>
</gene>
<dbReference type="GO" id="GO:0043565">
    <property type="term" value="F:sequence-specific DNA binding"/>
    <property type="evidence" value="ECO:0007669"/>
    <property type="project" value="InterPro"/>
</dbReference>
<evidence type="ECO:0000256" key="1">
    <source>
        <dbReference type="ARBA" id="ARBA00004123"/>
    </source>
</evidence>
<dbReference type="GO" id="GO:0003700">
    <property type="term" value="F:DNA-binding transcription factor activity"/>
    <property type="evidence" value="ECO:0007669"/>
    <property type="project" value="InterPro"/>
</dbReference>
<dbReference type="SUPFAM" id="SSF46785">
    <property type="entry name" value="Winged helix' DNA-binding domain"/>
    <property type="match status" value="1"/>
</dbReference>
<feature type="compositionally biased region" description="Basic residues" evidence="5">
    <location>
        <begin position="72"/>
        <end position="84"/>
    </location>
</feature>
<feature type="compositionally biased region" description="Polar residues" evidence="5">
    <location>
        <begin position="85"/>
        <end position="102"/>
    </location>
</feature>
<dbReference type="Gene3D" id="1.10.10.10">
    <property type="entry name" value="Winged helix-like DNA-binding domain superfamily/Winged helix DNA-binding domain"/>
    <property type="match status" value="1"/>
</dbReference>
<comment type="similarity">
    <text evidence="4">Belongs to the HSF family.</text>
</comment>
<protein>
    <recommendedName>
        <fullName evidence="6">HSF-type DNA-binding domain-containing protein</fullName>
    </recommendedName>
</protein>
<dbReference type="InterPro" id="IPR000232">
    <property type="entry name" value="HSF_DNA-bd"/>
</dbReference>
<evidence type="ECO:0000256" key="2">
    <source>
        <dbReference type="ARBA" id="ARBA00023125"/>
    </source>
</evidence>
<dbReference type="GO" id="GO:0005634">
    <property type="term" value="C:nucleus"/>
    <property type="evidence" value="ECO:0007669"/>
    <property type="project" value="UniProtKB-SubCell"/>
</dbReference>
<proteinExistence type="inferred from homology"/>
<feature type="domain" description="HSF-type DNA-binding" evidence="6">
    <location>
        <begin position="134"/>
        <end position="233"/>
    </location>
</feature>
<feature type="compositionally biased region" description="Low complexity" evidence="5">
    <location>
        <begin position="44"/>
        <end position="56"/>
    </location>
</feature>
<organism evidence="7">
    <name type="scientific">Corethron hystrix</name>
    <dbReference type="NCBI Taxonomy" id="216773"/>
    <lineage>
        <taxon>Eukaryota</taxon>
        <taxon>Sar</taxon>
        <taxon>Stramenopiles</taxon>
        <taxon>Ochrophyta</taxon>
        <taxon>Bacillariophyta</taxon>
        <taxon>Coscinodiscophyceae</taxon>
        <taxon>Corethrophycidae</taxon>
        <taxon>Corethrales</taxon>
        <taxon>Corethraceae</taxon>
        <taxon>Corethron</taxon>
    </lineage>
</organism>
<sequence length="375" mass="42618">MGTIQSKNTDRRGISKPTHGSNTDKSVQDQAEYNEVSQSSGENSSHSISKKISPGSSKRKAFQSASQEIPKNNKKQHRNKKRKTSQLSSQKIFKNNKKQPCNKNHEKNPVENNYKDLSSFDSDHLPSKRFGRGHAVQFPEKLHIMLNETSRVPVLAQIVSWKSHGRAFCVHDTCKFVEIILQEYFKQSKWESFTRQLNIYGFNRITRGVDSGSYYNECFLRGAPNLSLKIGRTEIKGKKTLSSNPGLDPNFYSMPYSGVSCEAQEPEKKENMSNVVFDETKESYLLVRGNNHKEKNTSLDEFNLRTNKKMFCEAMSTPSVKCSDELYLKSGDSRKQSIKSSALIIGPIVPKQQNSNLEQCALSLCRIKKPRKRCS</sequence>
<accession>A0A7S1BG98</accession>
<comment type="subcellular location">
    <subcellularLocation>
        <location evidence="1">Nucleus</location>
    </subcellularLocation>
</comment>
<reference evidence="7" key="1">
    <citation type="submission" date="2021-01" db="EMBL/GenBank/DDBJ databases">
        <authorList>
            <person name="Corre E."/>
            <person name="Pelletier E."/>
            <person name="Niang G."/>
            <person name="Scheremetjew M."/>
            <person name="Finn R."/>
            <person name="Kale V."/>
            <person name="Holt S."/>
            <person name="Cochrane G."/>
            <person name="Meng A."/>
            <person name="Brown T."/>
            <person name="Cohen L."/>
        </authorList>
    </citation>
    <scope>NUCLEOTIDE SEQUENCE</scope>
    <source>
        <strain evidence="7">308</strain>
    </source>
</reference>
<dbReference type="FunFam" id="1.10.10.10:FF:000479">
    <property type="entry name" value="Predicted protein"/>
    <property type="match status" value="1"/>
</dbReference>
<dbReference type="PANTHER" id="PTHR10015">
    <property type="entry name" value="HEAT SHOCK TRANSCRIPTION FACTOR"/>
    <property type="match status" value="1"/>
</dbReference>
<keyword evidence="3" id="KW-0539">Nucleus</keyword>
<evidence type="ECO:0000259" key="6">
    <source>
        <dbReference type="SMART" id="SM00415"/>
    </source>
</evidence>
<feature type="region of interest" description="Disordered" evidence="5">
    <location>
        <begin position="1"/>
        <end position="118"/>
    </location>
</feature>
<name>A0A7S1BG98_9STRA</name>
<evidence type="ECO:0000256" key="4">
    <source>
        <dbReference type="RuleBase" id="RU004020"/>
    </source>
</evidence>
<dbReference type="EMBL" id="HBFR01016620">
    <property type="protein sequence ID" value="CAD8884946.1"/>
    <property type="molecule type" value="Transcribed_RNA"/>
</dbReference>
<dbReference type="InterPro" id="IPR036388">
    <property type="entry name" value="WH-like_DNA-bd_sf"/>
</dbReference>
<dbReference type="AlphaFoldDB" id="A0A7S1BG98"/>
<keyword evidence="2" id="KW-0238">DNA-binding</keyword>
<dbReference type="SMART" id="SM00415">
    <property type="entry name" value="HSF"/>
    <property type="match status" value="1"/>
</dbReference>
<evidence type="ECO:0000256" key="3">
    <source>
        <dbReference type="ARBA" id="ARBA00023242"/>
    </source>
</evidence>